<comment type="caution">
    <text evidence="2">The sequence shown here is derived from an EMBL/GenBank/DDBJ whole genome shotgun (WGS) entry which is preliminary data.</text>
</comment>
<dbReference type="EMBL" id="JAPWTJ010001719">
    <property type="protein sequence ID" value="KAJ8969819.1"/>
    <property type="molecule type" value="Genomic_DNA"/>
</dbReference>
<accession>A0ABQ9IZD4</accession>
<reference evidence="2" key="1">
    <citation type="journal article" date="2023" name="Insect Mol. Biol.">
        <title>Genome sequencing provides insights into the evolution of gene families encoding plant cell wall-degrading enzymes in longhorned beetles.</title>
        <authorList>
            <person name="Shin N.R."/>
            <person name="Okamura Y."/>
            <person name="Kirsch R."/>
            <person name="Pauchet Y."/>
        </authorList>
    </citation>
    <scope>NUCLEOTIDE SEQUENCE</scope>
    <source>
        <strain evidence="2">MMC_N1</strain>
    </source>
</reference>
<proteinExistence type="predicted"/>
<feature type="region of interest" description="Disordered" evidence="1">
    <location>
        <begin position="56"/>
        <end position="76"/>
    </location>
</feature>
<gene>
    <name evidence="2" type="ORF">NQ317_000102</name>
</gene>
<evidence type="ECO:0000256" key="1">
    <source>
        <dbReference type="SAM" id="MobiDB-lite"/>
    </source>
</evidence>
<evidence type="ECO:0000313" key="3">
    <source>
        <dbReference type="Proteomes" id="UP001162164"/>
    </source>
</evidence>
<dbReference type="Proteomes" id="UP001162164">
    <property type="component" value="Unassembled WGS sequence"/>
</dbReference>
<protein>
    <submittedName>
        <fullName evidence="2">Uncharacterized protein</fullName>
    </submittedName>
</protein>
<keyword evidence="3" id="KW-1185">Reference proteome</keyword>
<evidence type="ECO:0000313" key="2">
    <source>
        <dbReference type="EMBL" id="KAJ8969819.1"/>
    </source>
</evidence>
<organism evidence="2 3">
    <name type="scientific">Molorchus minor</name>
    <dbReference type="NCBI Taxonomy" id="1323400"/>
    <lineage>
        <taxon>Eukaryota</taxon>
        <taxon>Metazoa</taxon>
        <taxon>Ecdysozoa</taxon>
        <taxon>Arthropoda</taxon>
        <taxon>Hexapoda</taxon>
        <taxon>Insecta</taxon>
        <taxon>Pterygota</taxon>
        <taxon>Neoptera</taxon>
        <taxon>Endopterygota</taxon>
        <taxon>Coleoptera</taxon>
        <taxon>Polyphaga</taxon>
        <taxon>Cucujiformia</taxon>
        <taxon>Chrysomeloidea</taxon>
        <taxon>Cerambycidae</taxon>
        <taxon>Lamiinae</taxon>
        <taxon>Monochamini</taxon>
        <taxon>Molorchus</taxon>
    </lineage>
</organism>
<name>A0ABQ9IZD4_9CUCU</name>
<sequence>MCPSVERLIVREKIKLLQSGSDFDCRRWFLTRNSQIKLDGGKKWMKNNIHIDNEYEEMGEQNKKKNKTYPNKSERK</sequence>